<dbReference type="Proteomes" id="UP000176409">
    <property type="component" value="Unassembled WGS sequence"/>
</dbReference>
<proteinExistence type="predicted"/>
<dbReference type="STRING" id="1798396.A2973_02745"/>
<gene>
    <name evidence="1" type="ORF">A2973_02745</name>
</gene>
<protein>
    <submittedName>
        <fullName evidence="1">Uncharacterized protein</fullName>
    </submittedName>
</protein>
<dbReference type="AlphaFoldDB" id="A0A1F6AXQ7"/>
<reference evidence="1 2" key="1">
    <citation type="journal article" date="2016" name="Nat. Commun.">
        <title>Thousands of microbial genomes shed light on interconnected biogeochemical processes in an aquifer system.</title>
        <authorList>
            <person name="Anantharaman K."/>
            <person name="Brown C.T."/>
            <person name="Hug L.A."/>
            <person name="Sharon I."/>
            <person name="Castelle C.J."/>
            <person name="Probst A.J."/>
            <person name="Thomas B.C."/>
            <person name="Singh A."/>
            <person name="Wilkins M.J."/>
            <person name="Karaoz U."/>
            <person name="Brodie E.L."/>
            <person name="Williams K.H."/>
            <person name="Hubbard S.S."/>
            <person name="Banfield J.F."/>
        </authorList>
    </citation>
    <scope>NUCLEOTIDE SEQUENCE [LARGE SCALE GENOMIC DNA]</scope>
</reference>
<evidence type="ECO:0000313" key="1">
    <source>
        <dbReference type="EMBL" id="OGG29282.1"/>
    </source>
</evidence>
<evidence type="ECO:0000313" key="2">
    <source>
        <dbReference type="Proteomes" id="UP000176409"/>
    </source>
</evidence>
<comment type="caution">
    <text evidence="1">The sequence shown here is derived from an EMBL/GenBank/DDBJ whole genome shotgun (WGS) entry which is preliminary data.</text>
</comment>
<dbReference type="EMBL" id="MFJZ01000052">
    <property type="protein sequence ID" value="OGG29282.1"/>
    <property type="molecule type" value="Genomic_DNA"/>
</dbReference>
<sequence>MNTQQKASSTIKINVPAGILHNAQSEARRIGISLQDFIRMLMATYFAHSPSIRAISRDQALWDRAQEEIKAGQYRAIKNKKELTTYLDSLTA</sequence>
<organism evidence="1 2">
    <name type="scientific">Candidatus Gottesmanbacteria bacterium RIFCSPLOWO2_01_FULL_49_10</name>
    <dbReference type="NCBI Taxonomy" id="1798396"/>
    <lineage>
        <taxon>Bacteria</taxon>
        <taxon>Candidatus Gottesmaniibacteriota</taxon>
    </lineage>
</organism>
<accession>A0A1F6AXQ7</accession>
<name>A0A1F6AXQ7_9BACT</name>